<sequence length="144" mass="16331">MCKISCIKKILFITHSIKDRINPLRIKNLNSKGFTLLEIMVVLAILGILVVIVVPSVIGTKEKAEQEVCRANRVQLERWYESYLVSEGIEHTDEMFVQYLQDYGKNICPAKGEIRYVNGKVECSIHSSDGDGSNENEEEVVPFL</sequence>
<evidence type="ECO:0000313" key="10">
    <source>
        <dbReference type="Proteomes" id="UP001145050"/>
    </source>
</evidence>
<evidence type="ECO:0000256" key="7">
    <source>
        <dbReference type="ARBA" id="ARBA00023287"/>
    </source>
</evidence>
<feature type="transmembrane region" description="Helical" evidence="8">
    <location>
        <begin position="34"/>
        <end position="58"/>
    </location>
</feature>
<keyword evidence="6 8" id="KW-0472">Membrane</keyword>
<dbReference type="GO" id="GO:0016020">
    <property type="term" value="C:membrane"/>
    <property type="evidence" value="ECO:0007669"/>
    <property type="project" value="UniProtKB-SubCell"/>
</dbReference>
<dbReference type="Pfam" id="PF07963">
    <property type="entry name" value="N_methyl"/>
    <property type="match status" value="1"/>
</dbReference>
<protein>
    <submittedName>
        <fullName evidence="9">Prepilin-type N-terminal cleavage/methylation domain-containing protein</fullName>
    </submittedName>
</protein>
<dbReference type="EMBL" id="JAMQKB010000001">
    <property type="protein sequence ID" value="MDC3423490.1"/>
    <property type="molecule type" value="Genomic_DNA"/>
</dbReference>
<dbReference type="GO" id="GO:0015627">
    <property type="term" value="C:type II protein secretion system complex"/>
    <property type="evidence" value="ECO:0007669"/>
    <property type="project" value="TreeGrafter"/>
</dbReference>
<dbReference type="Proteomes" id="UP001145050">
    <property type="component" value="Unassembled WGS sequence"/>
</dbReference>
<dbReference type="InterPro" id="IPR045584">
    <property type="entry name" value="Pilin-like"/>
</dbReference>
<evidence type="ECO:0000256" key="8">
    <source>
        <dbReference type="SAM" id="Phobius"/>
    </source>
</evidence>
<comment type="subcellular location">
    <subcellularLocation>
        <location evidence="2">Cell surface</location>
    </subcellularLocation>
    <subcellularLocation>
        <location evidence="1">Membrane</location>
        <topology evidence="1">Single-pass membrane protein</topology>
    </subcellularLocation>
</comment>
<keyword evidence="3" id="KW-0488">Methylation</keyword>
<name>A0A9X4AMH2_9BACI</name>
<keyword evidence="4 8" id="KW-0812">Transmembrane</keyword>
<dbReference type="PANTHER" id="PTHR30093">
    <property type="entry name" value="GENERAL SECRETION PATHWAY PROTEIN G"/>
    <property type="match status" value="1"/>
</dbReference>
<keyword evidence="7" id="KW-0178">Competence</keyword>
<evidence type="ECO:0000313" key="9">
    <source>
        <dbReference type="EMBL" id="MDC3423490.1"/>
    </source>
</evidence>
<evidence type="ECO:0000256" key="2">
    <source>
        <dbReference type="ARBA" id="ARBA00004241"/>
    </source>
</evidence>
<gene>
    <name evidence="9" type="ORF">NC797_03085</name>
</gene>
<evidence type="ECO:0000256" key="6">
    <source>
        <dbReference type="ARBA" id="ARBA00023136"/>
    </source>
</evidence>
<dbReference type="Gene3D" id="3.30.700.10">
    <property type="entry name" value="Glycoprotein, Type 4 Pilin"/>
    <property type="match status" value="1"/>
</dbReference>
<keyword evidence="10" id="KW-1185">Reference proteome</keyword>
<dbReference type="GO" id="GO:0009986">
    <property type="term" value="C:cell surface"/>
    <property type="evidence" value="ECO:0007669"/>
    <property type="project" value="UniProtKB-SubCell"/>
</dbReference>
<comment type="caution">
    <text evidence="9">The sequence shown here is derived from an EMBL/GenBank/DDBJ whole genome shotgun (WGS) entry which is preliminary data.</text>
</comment>
<evidence type="ECO:0000256" key="4">
    <source>
        <dbReference type="ARBA" id="ARBA00022692"/>
    </source>
</evidence>
<evidence type="ECO:0000256" key="1">
    <source>
        <dbReference type="ARBA" id="ARBA00004167"/>
    </source>
</evidence>
<dbReference type="SUPFAM" id="SSF54523">
    <property type="entry name" value="Pili subunits"/>
    <property type="match status" value="1"/>
</dbReference>
<dbReference type="RefSeq" id="WP_272435184.1">
    <property type="nucleotide sequence ID" value="NZ_JAMQKB010000001.1"/>
</dbReference>
<dbReference type="PANTHER" id="PTHR30093:SF44">
    <property type="entry name" value="TYPE II SECRETION SYSTEM CORE PROTEIN G"/>
    <property type="match status" value="1"/>
</dbReference>
<organism evidence="9 10">
    <name type="scientific">Terrihalobacillus insolitus</name>
    <dbReference type="NCBI Taxonomy" id="2950438"/>
    <lineage>
        <taxon>Bacteria</taxon>
        <taxon>Bacillati</taxon>
        <taxon>Bacillota</taxon>
        <taxon>Bacilli</taxon>
        <taxon>Bacillales</taxon>
        <taxon>Bacillaceae</taxon>
        <taxon>Terrihalobacillus</taxon>
    </lineage>
</organism>
<dbReference type="AlphaFoldDB" id="A0A9X4AMH2"/>
<dbReference type="NCBIfam" id="TIGR02532">
    <property type="entry name" value="IV_pilin_GFxxxE"/>
    <property type="match status" value="1"/>
</dbReference>
<dbReference type="InterPro" id="IPR012902">
    <property type="entry name" value="N_methyl_site"/>
</dbReference>
<dbReference type="GO" id="GO:0030420">
    <property type="term" value="P:establishment of competence for transformation"/>
    <property type="evidence" value="ECO:0007669"/>
    <property type="project" value="UniProtKB-KW"/>
</dbReference>
<dbReference type="PROSITE" id="PS00409">
    <property type="entry name" value="PROKAR_NTER_METHYL"/>
    <property type="match status" value="1"/>
</dbReference>
<reference evidence="9" key="1">
    <citation type="submission" date="2022-06" db="EMBL/GenBank/DDBJ databases">
        <title>Aquibacillus sp. a new bacterium isolated from soil saline samples.</title>
        <authorList>
            <person name="Galisteo C."/>
            <person name="De La Haba R."/>
            <person name="Sanchez-Porro C."/>
            <person name="Ventosa A."/>
        </authorList>
    </citation>
    <scope>NUCLEOTIDE SEQUENCE</scope>
    <source>
        <strain evidence="9">3ASR75-11</strain>
    </source>
</reference>
<proteinExistence type="predicted"/>
<keyword evidence="5 8" id="KW-1133">Transmembrane helix</keyword>
<accession>A0A9X4AMH2</accession>
<dbReference type="GO" id="GO:0015628">
    <property type="term" value="P:protein secretion by the type II secretion system"/>
    <property type="evidence" value="ECO:0007669"/>
    <property type="project" value="TreeGrafter"/>
</dbReference>
<evidence type="ECO:0000256" key="5">
    <source>
        <dbReference type="ARBA" id="ARBA00022989"/>
    </source>
</evidence>
<evidence type="ECO:0000256" key="3">
    <source>
        <dbReference type="ARBA" id="ARBA00022481"/>
    </source>
</evidence>